<organism evidence="1 2">
    <name type="scientific">Bugula neritina</name>
    <name type="common">Brown bryozoan</name>
    <name type="synonym">Sertularia neritina</name>
    <dbReference type="NCBI Taxonomy" id="10212"/>
    <lineage>
        <taxon>Eukaryota</taxon>
        <taxon>Metazoa</taxon>
        <taxon>Spiralia</taxon>
        <taxon>Lophotrochozoa</taxon>
        <taxon>Bryozoa</taxon>
        <taxon>Gymnolaemata</taxon>
        <taxon>Cheilostomatida</taxon>
        <taxon>Flustrina</taxon>
        <taxon>Buguloidea</taxon>
        <taxon>Bugulidae</taxon>
        <taxon>Bugula</taxon>
    </lineage>
</organism>
<keyword evidence="2" id="KW-1185">Reference proteome</keyword>
<protein>
    <submittedName>
        <fullName evidence="1">Uncharacterized protein</fullName>
    </submittedName>
</protein>
<dbReference type="AlphaFoldDB" id="A0A7J7J230"/>
<gene>
    <name evidence="1" type="ORF">EB796_021886</name>
</gene>
<evidence type="ECO:0000313" key="2">
    <source>
        <dbReference type="Proteomes" id="UP000593567"/>
    </source>
</evidence>
<dbReference type="EMBL" id="VXIV02003211">
    <property type="protein sequence ID" value="KAF6019796.1"/>
    <property type="molecule type" value="Genomic_DNA"/>
</dbReference>
<accession>A0A7J7J230</accession>
<reference evidence="1" key="1">
    <citation type="submission" date="2020-06" db="EMBL/GenBank/DDBJ databases">
        <title>Draft genome of Bugula neritina, a colonial animal packing powerful symbionts and potential medicines.</title>
        <authorList>
            <person name="Rayko M."/>
        </authorList>
    </citation>
    <scope>NUCLEOTIDE SEQUENCE [LARGE SCALE GENOMIC DNA]</scope>
    <source>
        <strain evidence="1">Kwan_BN1</strain>
    </source>
</reference>
<comment type="caution">
    <text evidence="1">The sequence shown here is derived from an EMBL/GenBank/DDBJ whole genome shotgun (WGS) entry which is preliminary data.</text>
</comment>
<proteinExistence type="predicted"/>
<evidence type="ECO:0000313" key="1">
    <source>
        <dbReference type="EMBL" id="KAF6019796.1"/>
    </source>
</evidence>
<sequence>MFAKSYSNILLLSKICSLRTVLINMQKLSNLSIKAKCYSARSLIVSYCKVPRPVTYTVCKLTDCKHMSCGIYSQSRIYLEGTRLLAKKY</sequence>
<name>A0A7J7J230_BUGNE</name>
<dbReference type="Proteomes" id="UP000593567">
    <property type="component" value="Unassembled WGS sequence"/>
</dbReference>